<name>A0A0A0BL14_9CELL</name>
<sequence length="125" mass="14511">MTNSFTVDDGCHAVLAFLLLWLHSYLANSHFSAMLALTEPSLTLVQVLPIHNTYFIVHRFLLHLQWLNGRLQPHLAIQLLLHLWAQTDLDALLTVEHVHCYLVCEIILDDIVQYLQSFGYRYLLD</sequence>
<accession>A0A0A0BL14</accession>
<dbReference type="Proteomes" id="UP000029839">
    <property type="component" value="Unassembled WGS sequence"/>
</dbReference>
<proteinExistence type="predicted"/>
<organism evidence="1 2">
    <name type="scientific">Cellulomonas carbonis T26</name>
    <dbReference type="NCBI Taxonomy" id="947969"/>
    <lineage>
        <taxon>Bacteria</taxon>
        <taxon>Bacillati</taxon>
        <taxon>Actinomycetota</taxon>
        <taxon>Actinomycetes</taxon>
        <taxon>Micrococcales</taxon>
        <taxon>Cellulomonadaceae</taxon>
        <taxon>Cellulomonas</taxon>
    </lineage>
</organism>
<reference evidence="1 2" key="2">
    <citation type="journal article" date="2015" name="Stand. Genomic Sci.">
        <title>Draft genome sequence of Cellulomonas carbonis T26(T) and comparative analysis of six Cellulomonas genomes.</title>
        <authorList>
            <person name="Zhuang W."/>
            <person name="Zhang S."/>
            <person name="Xia X."/>
            <person name="Wang G."/>
        </authorList>
    </citation>
    <scope>NUCLEOTIDE SEQUENCE [LARGE SCALE GENOMIC DNA]</scope>
    <source>
        <strain evidence="1 2">T26</strain>
    </source>
</reference>
<reference evidence="1 2" key="1">
    <citation type="submission" date="2013-08" db="EMBL/GenBank/DDBJ databases">
        <title>Genome sequencing of Cellulomonas carbonis T26.</title>
        <authorList>
            <person name="Chen F."/>
            <person name="Li Y."/>
            <person name="Wang G."/>
        </authorList>
    </citation>
    <scope>NUCLEOTIDE SEQUENCE [LARGE SCALE GENOMIC DNA]</scope>
    <source>
        <strain evidence="1 2">T26</strain>
    </source>
</reference>
<gene>
    <name evidence="1" type="ORF">N868_10205</name>
</gene>
<dbReference type="AlphaFoldDB" id="A0A0A0BL14"/>
<comment type="caution">
    <text evidence="1">The sequence shown here is derived from an EMBL/GenBank/DDBJ whole genome shotgun (WGS) entry which is preliminary data.</text>
</comment>
<dbReference type="EMBL" id="AXCY01000284">
    <property type="protein sequence ID" value="KGM08367.1"/>
    <property type="molecule type" value="Genomic_DNA"/>
</dbReference>
<evidence type="ECO:0000313" key="1">
    <source>
        <dbReference type="EMBL" id="KGM08367.1"/>
    </source>
</evidence>
<protein>
    <submittedName>
        <fullName evidence="1">Uncharacterized protein</fullName>
    </submittedName>
</protein>
<evidence type="ECO:0000313" key="2">
    <source>
        <dbReference type="Proteomes" id="UP000029839"/>
    </source>
</evidence>
<keyword evidence="2" id="KW-1185">Reference proteome</keyword>